<evidence type="ECO:0008006" key="3">
    <source>
        <dbReference type="Google" id="ProtNLM"/>
    </source>
</evidence>
<protein>
    <recommendedName>
        <fullName evidence="3">TetR family transcriptional regulator</fullName>
    </recommendedName>
</protein>
<sequence>MDGAEAGRLAGHVLVDLLSVLDDDPRGQDETVDALSLAFERLNEIRAVRITVDPATDELEVDASGLMGGLVLTLGGLAWLLEQRAGMSRTDVTLRMRTFLDGSGEVGT</sequence>
<evidence type="ECO:0000313" key="1">
    <source>
        <dbReference type="EMBL" id="MDZ5662147.1"/>
    </source>
</evidence>
<name>A0ABU5KB47_9ACTN</name>
<reference evidence="1 2" key="1">
    <citation type="submission" date="2023-11" db="EMBL/GenBank/DDBJ databases">
        <title>Novel species in genus Nocardioides.</title>
        <authorList>
            <person name="Zhou H."/>
        </authorList>
    </citation>
    <scope>NUCLEOTIDE SEQUENCE [LARGE SCALE GENOMIC DNA]</scope>
    <source>
        <strain evidence="1 2">S-58</strain>
    </source>
</reference>
<comment type="caution">
    <text evidence="1">The sequence shown here is derived from an EMBL/GenBank/DDBJ whole genome shotgun (WGS) entry which is preliminary data.</text>
</comment>
<proteinExistence type="predicted"/>
<dbReference type="RefSeq" id="WP_172272162.1">
    <property type="nucleotide sequence ID" value="NZ_CP141058.1"/>
</dbReference>
<organism evidence="1 2">
    <name type="scientific">Nocardioides renjunii</name>
    <dbReference type="NCBI Taxonomy" id="3095075"/>
    <lineage>
        <taxon>Bacteria</taxon>
        <taxon>Bacillati</taxon>
        <taxon>Actinomycetota</taxon>
        <taxon>Actinomycetes</taxon>
        <taxon>Propionibacteriales</taxon>
        <taxon>Nocardioidaceae</taxon>
        <taxon>Nocardioides</taxon>
    </lineage>
</organism>
<keyword evidence="2" id="KW-1185">Reference proteome</keyword>
<dbReference type="Proteomes" id="UP001291999">
    <property type="component" value="Unassembled WGS sequence"/>
</dbReference>
<evidence type="ECO:0000313" key="2">
    <source>
        <dbReference type="Proteomes" id="UP001291999"/>
    </source>
</evidence>
<gene>
    <name evidence="1" type="ORF">SFC79_10265</name>
</gene>
<dbReference type="EMBL" id="JAXQPW010000002">
    <property type="protein sequence ID" value="MDZ5662147.1"/>
    <property type="molecule type" value="Genomic_DNA"/>
</dbReference>
<accession>A0ABU5KB47</accession>